<feature type="domain" description="Plant heme peroxidase family profile" evidence="8">
    <location>
        <begin position="1"/>
        <end position="201"/>
    </location>
</feature>
<evidence type="ECO:0000256" key="6">
    <source>
        <dbReference type="RuleBase" id="RU004241"/>
    </source>
</evidence>
<dbReference type="Gene3D" id="1.10.420.10">
    <property type="entry name" value="Peroxidase, domain 2"/>
    <property type="match status" value="1"/>
</dbReference>
<evidence type="ECO:0000256" key="7">
    <source>
        <dbReference type="SAM" id="MobiDB-lite"/>
    </source>
</evidence>
<organism evidence="9 10">
    <name type="scientific">Bugula neritina</name>
    <name type="common">Brown bryozoan</name>
    <name type="synonym">Sertularia neritina</name>
    <dbReference type="NCBI Taxonomy" id="10212"/>
    <lineage>
        <taxon>Eukaryota</taxon>
        <taxon>Metazoa</taxon>
        <taxon>Spiralia</taxon>
        <taxon>Lophotrochozoa</taxon>
        <taxon>Bryozoa</taxon>
        <taxon>Gymnolaemata</taxon>
        <taxon>Cheilostomatida</taxon>
        <taxon>Flustrina</taxon>
        <taxon>Buguloidea</taxon>
        <taxon>Bugulidae</taxon>
        <taxon>Bugula</taxon>
    </lineage>
</organism>
<proteinExistence type="inferred from homology"/>
<dbReference type="InterPro" id="IPR010255">
    <property type="entry name" value="Haem_peroxidase_sf"/>
</dbReference>
<accession>A0A7J7JPR2</accession>
<dbReference type="PANTHER" id="PTHR31356">
    <property type="entry name" value="THYLAKOID LUMENAL 29 KDA PROTEIN, CHLOROPLASTIC-RELATED"/>
    <property type="match status" value="1"/>
</dbReference>
<dbReference type="GO" id="GO:0004601">
    <property type="term" value="F:peroxidase activity"/>
    <property type="evidence" value="ECO:0007669"/>
    <property type="project" value="UniProtKB-KW"/>
</dbReference>
<dbReference type="PROSITE" id="PS00435">
    <property type="entry name" value="PEROXIDASE_1"/>
    <property type="match status" value="1"/>
</dbReference>
<evidence type="ECO:0000256" key="4">
    <source>
        <dbReference type="ARBA" id="ARBA00023002"/>
    </source>
</evidence>
<evidence type="ECO:0000256" key="5">
    <source>
        <dbReference type="ARBA" id="ARBA00023004"/>
    </source>
</evidence>
<dbReference type="InterPro" id="IPR019793">
    <property type="entry name" value="Peroxidases_heam-ligand_BS"/>
</dbReference>
<evidence type="ECO:0000256" key="1">
    <source>
        <dbReference type="ARBA" id="ARBA00022559"/>
    </source>
</evidence>
<keyword evidence="1" id="KW-0575">Peroxidase</keyword>
<comment type="caution">
    <text evidence="9">The sequence shown here is derived from an EMBL/GenBank/DDBJ whole genome shotgun (WGS) entry which is preliminary data.</text>
</comment>
<evidence type="ECO:0000256" key="3">
    <source>
        <dbReference type="ARBA" id="ARBA00022723"/>
    </source>
</evidence>
<dbReference type="GO" id="GO:0000302">
    <property type="term" value="P:response to reactive oxygen species"/>
    <property type="evidence" value="ECO:0007669"/>
    <property type="project" value="TreeGrafter"/>
</dbReference>
<dbReference type="GO" id="GO:0046872">
    <property type="term" value="F:metal ion binding"/>
    <property type="evidence" value="ECO:0007669"/>
    <property type="project" value="UniProtKB-KW"/>
</dbReference>
<sequence>MKTGRKDCAGSPKGSPWTNDWHEFPDPLGTTKDTTSYFKKMFDFGDMETVAILGAHTLGQAHPSASGFSRPWVPQKNRFNNDYYKALLKKQWTQVSVRRRPRQPQKWQWENNDERRGTMMLNCDMSMLKNLTDVSKYGEVRGCTYKTCKTVTPGESNTAVWVKKFAADNALFMEKFGKAFQKMIRHGYTNLQDVDPYKGFG</sequence>
<dbReference type="PANTHER" id="PTHR31356:SF36">
    <property type="entry name" value="L-ASCORBATE PEROXIDASE 3"/>
    <property type="match status" value="1"/>
</dbReference>
<keyword evidence="5" id="KW-0408">Iron</keyword>
<dbReference type="InterPro" id="IPR002016">
    <property type="entry name" value="Haem_peroxidase"/>
</dbReference>
<evidence type="ECO:0000313" key="10">
    <source>
        <dbReference type="Proteomes" id="UP000593567"/>
    </source>
</evidence>
<keyword evidence="3" id="KW-0479">Metal-binding</keyword>
<dbReference type="GO" id="GO:0020037">
    <property type="term" value="F:heme binding"/>
    <property type="evidence" value="ECO:0007669"/>
    <property type="project" value="InterPro"/>
</dbReference>
<gene>
    <name evidence="9" type="ORF">EB796_013380</name>
</gene>
<reference evidence="9" key="1">
    <citation type="submission" date="2020-06" db="EMBL/GenBank/DDBJ databases">
        <title>Draft genome of Bugula neritina, a colonial animal packing powerful symbionts and potential medicines.</title>
        <authorList>
            <person name="Rayko M."/>
        </authorList>
    </citation>
    <scope>NUCLEOTIDE SEQUENCE [LARGE SCALE GENOMIC DNA]</scope>
    <source>
        <strain evidence="9">Kwan_BN1</strain>
    </source>
</reference>
<dbReference type="GO" id="GO:0042744">
    <property type="term" value="P:hydrogen peroxide catabolic process"/>
    <property type="evidence" value="ECO:0007669"/>
    <property type="project" value="TreeGrafter"/>
</dbReference>
<dbReference type="Pfam" id="PF00141">
    <property type="entry name" value="peroxidase"/>
    <property type="match status" value="1"/>
</dbReference>
<evidence type="ECO:0000256" key="2">
    <source>
        <dbReference type="ARBA" id="ARBA00022617"/>
    </source>
</evidence>
<comment type="similarity">
    <text evidence="6">Belongs to the peroxidase family.</text>
</comment>
<dbReference type="AlphaFoldDB" id="A0A7J7JPR2"/>
<evidence type="ECO:0000259" key="8">
    <source>
        <dbReference type="PROSITE" id="PS50873"/>
    </source>
</evidence>
<name>A0A7J7JPR2_BUGNE</name>
<dbReference type="PROSITE" id="PS50873">
    <property type="entry name" value="PEROXIDASE_4"/>
    <property type="match status" value="1"/>
</dbReference>
<dbReference type="OrthoDB" id="9988801at2759"/>
<dbReference type="EMBL" id="VXIV02001963">
    <property type="protein sequence ID" value="KAF6028329.1"/>
    <property type="molecule type" value="Genomic_DNA"/>
</dbReference>
<keyword evidence="4" id="KW-0560">Oxidoreductase</keyword>
<evidence type="ECO:0000313" key="9">
    <source>
        <dbReference type="EMBL" id="KAF6028329.1"/>
    </source>
</evidence>
<keyword evidence="10" id="KW-1185">Reference proteome</keyword>
<dbReference type="InterPro" id="IPR044831">
    <property type="entry name" value="Ccp1-like"/>
</dbReference>
<dbReference type="GO" id="GO:0034599">
    <property type="term" value="P:cellular response to oxidative stress"/>
    <property type="evidence" value="ECO:0007669"/>
    <property type="project" value="InterPro"/>
</dbReference>
<dbReference type="Proteomes" id="UP000593567">
    <property type="component" value="Unassembled WGS sequence"/>
</dbReference>
<protein>
    <recommendedName>
        <fullName evidence="8">Plant heme peroxidase family profile domain-containing protein</fullName>
    </recommendedName>
</protein>
<feature type="region of interest" description="Disordered" evidence="7">
    <location>
        <begin position="1"/>
        <end position="26"/>
    </location>
</feature>
<keyword evidence="2" id="KW-0349">Heme</keyword>
<dbReference type="SUPFAM" id="SSF48113">
    <property type="entry name" value="Heme-dependent peroxidases"/>
    <property type="match status" value="1"/>
</dbReference>